<dbReference type="Pfam" id="PF07669">
    <property type="entry name" value="Eco57I"/>
    <property type="match status" value="1"/>
</dbReference>
<dbReference type="PROSITE" id="PS00092">
    <property type="entry name" value="N6_MTASE"/>
    <property type="match status" value="1"/>
</dbReference>
<keyword evidence="3 7" id="KW-0808">Transferase</keyword>
<evidence type="ECO:0000256" key="3">
    <source>
        <dbReference type="ARBA" id="ARBA00022679"/>
    </source>
</evidence>
<dbReference type="EC" id="2.1.1.72" evidence="1"/>
<gene>
    <name evidence="7" type="primary">pglX</name>
    <name evidence="7" type="ORF">AAEO59_11565</name>
</gene>
<accession>A0ABU9HPM4</accession>
<keyword evidence="4" id="KW-0949">S-adenosyl-L-methionine</keyword>
<sequence length="1276" mass="147972">MNTNNIKSFAKQARLLLMEGVKQRLLYWGFDENGNTTTTVNPTVGGYEFRGNIFTDESVPPKWNKLKAKLTNKQAVQDTIEEAAYTWFNRIMAIKILEKRGYISPTLEYVKDLKTPQIVQEAKRGQHQLKQQKYVNLLQEYLLADQEEQALGLLLTRLCNNNTLIHDVFGRIDDYTEILLPTNLLARNGIIDLINSDAIEDEQFQEVELIGWLYQFYISDKKDEVFKGFKANKKARPEDIPAATQIFTPKWIVKYMVENTVGKIYLDYDKTSDLKSEMKYLVENEEDTLSPRAESRGLIHNLEDLTLIDPASGSGHILVTGFELLFKMYREQGYTAKNAVISILQNNLFGLDIDDRAMQLARFAVLLKAAEFYPEILNASDSNPLVLPHIYSFPENTIDYIFTPEAISVSRLKEYLDYQLAEDVVDKYKIDYEDEDTGEVVSIDRKDVIVEKSKTITDEVIKNLNSKNITSVIVRTYKPISEFIQTSDYKTIKEIATALSLLQQGKNIGAALKLNLKPETFNLIENQFQDWNNKQLQGKLDFLQTDLWNNLKPFLEVLLVMTKKYTAVVANPPYMGQKSMNAELKEYLQYEYPNSWNDLMTTFMEVNLNLLIDNGSTAIINIPSWMFLSTYEELRINLLKNIYFSSVLHFGRGVFGSDFGSVSFTLVKNKSLTELKGVYRGLYDKIGNVENIEIKENYFLDNEFKYFRHKQSEYLKIPQKTISYWLSSNALDKYKNKTIKDICPPVVGMMTSDNNRFVRYWQEVSKSKIGFFLKDRLEAESSSYKWFPYNKGGEFRRWFGNNEYIVNWESGGRDIYNNGMTSFRGKNYYFKKGITWSFFGFNNFGVRFKDDGYIFDISGMSSFPSSDELYFFIALLNSNVGFLFLQAVAPTVNFQANDISSVPVQFPDKLTDINKLTINSIDLSRKDWNSRETSWDFEQSPLLNNSTSLKEAYQKWQHSVTQDFFQLHENEEELNRIFIDIYGLQEELTPEVALKDITILQEELDRNALEQLEPVFRTNGKEAVELPIYKDEVISQFLSYSIGLFMGRYRLDKPGLHIAHPNPTEEELAPYEAPPVSPRAESRGSFQFIIDDDAIIPLMGSECAFPDDALVRIKNLIHDLWGEDTLTENLNFVNECLGTDLDKWLTEKFWGYHTSMYKKKPIYWLFSSNPKKPQAAAFKVVAYMHRMDKYTVSKIQRNYLHPHQEWIKLEIEKLVTNEANLSKNELKRLEKLRTWEIECRDYNEVLKELANQEITFDLDDGVTVNYAKFEGAVAKI</sequence>
<proteinExistence type="predicted"/>
<dbReference type="GO" id="GO:0032259">
    <property type="term" value="P:methylation"/>
    <property type="evidence" value="ECO:0007669"/>
    <property type="project" value="UniProtKB-KW"/>
</dbReference>
<organism evidence="7 8">
    <name type="scientific">Flavobacterium flavipallidum</name>
    <dbReference type="NCBI Taxonomy" id="3139140"/>
    <lineage>
        <taxon>Bacteria</taxon>
        <taxon>Pseudomonadati</taxon>
        <taxon>Bacteroidota</taxon>
        <taxon>Flavobacteriia</taxon>
        <taxon>Flavobacteriales</taxon>
        <taxon>Flavobacteriaceae</taxon>
        <taxon>Flavobacterium</taxon>
    </lineage>
</organism>
<dbReference type="InterPro" id="IPR011639">
    <property type="entry name" value="MethylTrfase_TaqI-like_dom"/>
</dbReference>
<dbReference type="RefSeq" id="WP_341700901.1">
    <property type="nucleotide sequence ID" value="NZ_JBBYHU010000024.1"/>
</dbReference>
<dbReference type="InterPro" id="IPR047939">
    <property type="entry name" value="BREX_1_PglX"/>
</dbReference>
<dbReference type="EMBL" id="JBBYHU010000024">
    <property type="protein sequence ID" value="MEL1241688.1"/>
    <property type="molecule type" value="Genomic_DNA"/>
</dbReference>
<dbReference type="PANTHER" id="PTHR33841">
    <property type="entry name" value="DNA METHYLTRANSFERASE YEEA-RELATED"/>
    <property type="match status" value="1"/>
</dbReference>
<dbReference type="Proteomes" id="UP001398556">
    <property type="component" value="Unassembled WGS sequence"/>
</dbReference>
<dbReference type="InterPro" id="IPR029063">
    <property type="entry name" value="SAM-dependent_MTases_sf"/>
</dbReference>
<evidence type="ECO:0000256" key="4">
    <source>
        <dbReference type="ARBA" id="ARBA00022691"/>
    </source>
</evidence>
<comment type="caution">
    <text evidence="7">The sequence shown here is derived from an EMBL/GenBank/DDBJ whole genome shotgun (WGS) entry which is preliminary data.</text>
</comment>
<evidence type="ECO:0000259" key="6">
    <source>
        <dbReference type="Pfam" id="PF07669"/>
    </source>
</evidence>
<dbReference type="SUPFAM" id="SSF53335">
    <property type="entry name" value="S-adenosyl-L-methionine-dependent methyltransferases"/>
    <property type="match status" value="1"/>
</dbReference>
<feature type="domain" description="Type II methyltransferase M.TaqI-like" evidence="6">
    <location>
        <begin position="346"/>
        <end position="655"/>
    </location>
</feature>
<evidence type="ECO:0000256" key="2">
    <source>
        <dbReference type="ARBA" id="ARBA00022603"/>
    </source>
</evidence>
<keyword evidence="8" id="KW-1185">Reference proteome</keyword>
<name>A0ABU9HPM4_9FLAO</name>
<dbReference type="Gene3D" id="3.40.50.150">
    <property type="entry name" value="Vaccinia Virus protein VP39"/>
    <property type="match status" value="2"/>
</dbReference>
<evidence type="ECO:0000256" key="1">
    <source>
        <dbReference type="ARBA" id="ARBA00011900"/>
    </source>
</evidence>
<dbReference type="PRINTS" id="PR00507">
    <property type="entry name" value="N12N6MTFRASE"/>
</dbReference>
<evidence type="ECO:0000313" key="8">
    <source>
        <dbReference type="Proteomes" id="UP001398556"/>
    </source>
</evidence>
<keyword evidence="2 7" id="KW-0489">Methyltransferase</keyword>
<evidence type="ECO:0000313" key="7">
    <source>
        <dbReference type="EMBL" id="MEL1241688.1"/>
    </source>
</evidence>
<comment type="catalytic activity">
    <reaction evidence="5">
        <text>a 2'-deoxyadenosine in DNA + S-adenosyl-L-methionine = an N(6)-methyl-2'-deoxyadenosine in DNA + S-adenosyl-L-homocysteine + H(+)</text>
        <dbReference type="Rhea" id="RHEA:15197"/>
        <dbReference type="Rhea" id="RHEA-COMP:12418"/>
        <dbReference type="Rhea" id="RHEA-COMP:12419"/>
        <dbReference type="ChEBI" id="CHEBI:15378"/>
        <dbReference type="ChEBI" id="CHEBI:57856"/>
        <dbReference type="ChEBI" id="CHEBI:59789"/>
        <dbReference type="ChEBI" id="CHEBI:90615"/>
        <dbReference type="ChEBI" id="CHEBI:90616"/>
        <dbReference type="EC" id="2.1.1.72"/>
    </reaction>
</comment>
<dbReference type="GO" id="GO:0009007">
    <property type="term" value="F:site-specific DNA-methyltransferase (adenine-specific) activity"/>
    <property type="evidence" value="ECO:0007669"/>
    <property type="project" value="UniProtKB-EC"/>
</dbReference>
<dbReference type="InterPro" id="IPR002052">
    <property type="entry name" value="DNA_methylase_N6_adenine_CS"/>
</dbReference>
<protein>
    <recommendedName>
        <fullName evidence="1">site-specific DNA-methyltransferase (adenine-specific)</fullName>
        <ecNumber evidence="1">2.1.1.72</ecNumber>
    </recommendedName>
</protein>
<reference evidence="7 8" key="1">
    <citation type="submission" date="2024-04" db="EMBL/GenBank/DDBJ databases">
        <title>Flavobacterium sp. DGU99 16S ribosomal RNA gene Genome sequencing and assembly.</title>
        <authorList>
            <person name="Park S."/>
        </authorList>
    </citation>
    <scope>NUCLEOTIDE SEQUENCE [LARGE SCALE GENOMIC DNA]</scope>
    <source>
        <strain evidence="7 8">DGU99</strain>
    </source>
</reference>
<evidence type="ECO:0000256" key="5">
    <source>
        <dbReference type="ARBA" id="ARBA00047942"/>
    </source>
</evidence>
<dbReference type="PANTHER" id="PTHR33841:SF1">
    <property type="entry name" value="DNA METHYLTRANSFERASE A"/>
    <property type="match status" value="1"/>
</dbReference>
<dbReference type="InterPro" id="IPR050953">
    <property type="entry name" value="N4_N6_ade-DNA_methylase"/>
</dbReference>
<dbReference type="NCBIfam" id="NF033452">
    <property type="entry name" value="BREX_1_MTaseX"/>
    <property type="match status" value="1"/>
</dbReference>